<protein>
    <submittedName>
        <fullName evidence="1">Uncharacterized protein</fullName>
    </submittedName>
</protein>
<proteinExistence type="predicted"/>
<evidence type="ECO:0000313" key="1">
    <source>
        <dbReference type="EMBL" id="KAJ1155189.1"/>
    </source>
</evidence>
<name>A0AAV7RQU8_PLEWA</name>
<accession>A0AAV7RQU8</accession>
<gene>
    <name evidence="1" type="ORF">NDU88_007924</name>
</gene>
<dbReference type="EMBL" id="JANPWB010000009">
    <property type="protein sequence ID" value="KAJ1155189.1"/>
    <property type="molecule type" value="Genomic_DNA"/>
</dbReference>
<sequence>MPESRRESLIGKSVWAGHGNQSAACQRATGGAFWAGLCGRGRSIHPERLQAELRMSREGGATAFTACNIEQSHRRSWEAGPQAWDGVVGRREAWHGEPLALEGRRLCAHAGSLQALGGASSFLQRGVHRQKTSVHRQDGVQGGRAPLITNSEVVRGNDDTQCSFV</sequence>
<dbReference type="Proteomes" id="UP001066276">
    <property type="component" value="Chromosome 5"/>
</dbReference>
<dbReference type="AlphaFoldDB" id="A0AAV7RQU8"/>
<comment type="caution">
    <text evidence="1">The sequence shown here is derived from an EMBL/GenBank/DDBJ whole genome shotgun (WGS) entry which is preliminary data.</text>
</comment>
<reference evidence="1" key="1">
    <citation type="journal article" date="2022" name="bioRxiv">
        <title>Sequencing and chromosome-scale assembly of the giantPleurodeles waltlgenome.</title>
        <authorList>
            <person name="Brown T."/>
            <person name="Elewa A."/>
            <person name="Iarovenko S."/>
            <person name="Subramanian E."/>
            <person name="Araus A.J."/>
            <person name="Petzold A."/>
            <person name="Susuki M."/>
            <person name="Suzuki K.-i.T."/>
            <person name="Hayashi T."/>
            <person name="Toyoda A."/>
            <person name="Oliveira C."/>
            <person name="Osipova E."/>
            <person name="Leigh N.D."/>
            <person name="Simon A."/>
            <person name="Yun M.H."/>
        </authorList>
    </citation>
    <scope>NUCLEOTIDE SEQUENCE</scope>
    <source>
        <strain evidence="1">20211129_DDA</strain>
        <tissue evidence="1">Liver</tissue>
    </source>
</reference>
<evidence type="ECO:0000313" key="2">
    <source>
        <dbReference type="Proteomes" id="UP001066276"/>
    </source>
</evidence>
<keyword evidence="2" id="KW-1185">Reference proteome</keyword>
<organism evidence="1 2">
    <name type="scientific">Pleurodeles waltl</name>
    <name type="common">Iberian ribbed newt</name>
    <dbReference type="NCBI Taxonomy" id="8319"/>
    <lineage>
        <taxon>Eukaryota</taxon>
        <taxon>Metazoa</taxon>
        <taxon>Chordata</taxon>
        <taxon>Craniata</taxon>
        <taxon>Vertebrata</taxon>
        <taxon>Euteleostomi</taxon>
        <taxon>Amphibia</taxon>
        <taxon>Batrachia</taxon>
        <taxon>Caudata</taxon>
        <taxon>Salamandroidea</taxon>
        <taxon>Salamandridae</taxon>
        <taxon>Pleurodelinae</taxon>
        <taxon>Pleurodeles</taxon>
    </lineage>
</organism>